<keyword evidence="2" id="KW-1185">Reference proteome</keyword>
<name>A0A395I0X9_ASPHC</name>
<evidence type="ECO:0000313" key="2">
    <source>
        <dbReference type="Proteomes" id="UP000248961"/>
    </source>
</evidence>
<sequence>MPPLKIQLPEGGNLVYSTIDGHDIKLDYYLPRNPTSVHLPAIIYYHGGDSAAGAAVFGDSGGFNLERCRTRCEELERVYYDYS</sequence>
<organism evidence="1 2">
    <name type="scientific">Aspergillus homomorphus (strain CBS 101889)</name>
    <dbReference type="NCBI Taxonomy" id="1450537"/>
    <lineage>
        <taxon>Eukaryota</taxon>
        <taxon>Fungi</taxon>
        <taxon>Dikarya</taxon>
        <taxon>Ascomycota</taxon>
        <taxon>Pezizomycotina</taxon>
        <taxon>Eurotiomycetes</taxon>
        <taxon>Eurotiomycetidae</taxon>
        <taxon>Eurotiales</taxon>
        <taxon>Aspergillaceae</taxon>
        <taxon>Aspergillus</taxon>
        <taxon>Aspergillus subgen. Circumdati</taxon>
    </lineage>
</organism>
<accession>A0A395I0X9</accession>
<gene>
    <name evidence="1" type="ORF">BO97DRAFT_443024</name>
</gene>
<dbReference type="EMBL" id="KZ824282">
    <property type="protein sequence ID" value="RAL12808.1"/>
    <property type="molecule type" value="Genomic_DNA"/>
</dbReference>
<dbReference type="VEuPathDB" id="FungiDB:BO97DRAFT_443024"/>
<dbReference type="OrthoDB" id="19653at2759"/>
<reference evidence="1 2" key="1">
    <citation type="submission" date="2018-02" db="EMBL/GenBank/DDBJ databases">
        <title>The genomes of Aspergillus section Nigri reveals drivers in fungal speciation.</title>
        <authorList>
            <consortium name="DOE Joint Genome Institute"/>
            <person name="Vesth T.C."/>
            <person name="Nybo J."/>
            <person name="Theobald S."/>
            <person name="Brandl J."/>
            <person name="Frisvad J.C."/>
            <person name="Nielsen K.F."/>
            <person name="Lyhne E.K."/>
            <person name="Kogle M.E."/>
            <person name="Kuo A."/>
            <person name="Riley R."/>
            <person name="Clum A."/>
            <person name="Nolan M."/>
            <person name="Lipzen A."/>
            <person name="Salamov A."/>
            <person name="Henrissat B."/>
            <person name="Wiebenga A."/>
            <person name="De vries R.P."/>
            <person name="Grigoriev I.V."/>
            <person name="Mortensen U.H."/>
            <person name="Andersen M.R."/>
            <person name="Baker S.E."/>
        </authorList>
    </citation>
    <scope>NUCLEOTIDE SEQUENCE [LARGE SCALE GENOMIC DNA]</scope>
    <source>
        <strain evidence="1 2">CBS 101889</strain>
    </source>
</reference>
<dbReference type="InterPro" id="IPR029058">
    <property type="entry name" value="AB_hydrolase_fold"/>
</dbReference>
<dbReference type="AlphaFoldDB" id="A0A395I0X9"/>
<dbReference type="GeneID" id="37202614"/>
<dbReference type="Proteomes" id="UP000248961">
    <property type="component" value="Unassembled WGS sequence"/>
</dbReference>
<proteinExistence type="predicted"/>
<dbReference type="Gene3D" id="3.40.50.1820">
    <property type="entry name" value="alpha/beta hydrolase"/>
    <property type="match status" value="1"/>
</dbReference>
<dbReference type="SUPFAM" id="SSF53474">
    <property type="entry name" value="alpha/beta-Hydrolases"/>
    <property type="match status" value="1"/>
</dbReference>
<evidence type="ECO:0000313" key="1">
    <source>
        <dbReference type="EMBL" id="RAL12808.1"/>
    </source>
</evidence>
<dbReference type="RefSeq" id="XP_025551962.1">
    <property type="nucleotide sequence ID" value="XM_025698325.1"/>
</dbReference>
<protein>
    <submittedName>
        <fullName evidence="1">Uncharacterized protein</fullName>
    </submittedName>
</protein>